<sequence>MRSSGTEISCNRPRAAEIPETTRAAIIYTLELGEKPTRIAKDLKVSRQTIYNPKKHIQNH</sequence>
<accession>A0A1F5L7D4</accession>
<name>A0A1F5L7D4_PENAI</name>
<evidence type="ECO:0008006" key="3">
    <source>
        <dbReference type="Google" id="ProtNLM"/>
    </source>
</evidence>
<dbReference type="Gene3D" id="1.10.10.60">
    <property type="entry name" value="Homeodomain-like"/>
    <property type="match status" value="1"/>
</dbReference>
<keyword evidence="2" id="KW-1185">Reference proteome</keyword>
<dbReference type="GeneID" id="34580610"/>
<proteinExistence type="predicted"/>
<comment type="caution">
    <text evidence="1">The sequence shown here is derived from an EMBL/GenBank/DDBJ whole genome shotgun (WGS) entry which is preliminary data.</text>
</comment>
<dbReference type="AlphaFoldDB" id="A0A1F5L7D4"/>
<protein>
    <recommendedName>
        <fullName evidence="3">Resolvase HTH domain-containing protein</fullName>
    </recommendedName>
</protein>
<evidence type="ECO:0000313" key="1">
    <source>
        <dbReference type="EMBL" id="OGE48859.1"/>
    </source>
</evidence>
<reference evidence="1 2" key="1">
    <citation type="journal article" date="2016" name="Sci. Rep.">
        <title>Penicillium arizonense, a new, genome sequenced fungal species, reveals a high chemical diversity in secreted metabolites.</title>
        <authorList>
            <person name="Grijseels S."/>
            <person name="Nielsen J.C."/>
            <person name="Randelovic M."/>
            <person name="Nielsen J."/>
            <person name="Nielsen K.F."/>
            <person name="Workman M."/>
            <person name="Frisvad J.C."/>
        </authorList>
    </citation>
    <scope>NUCLEOTIDE SEQUENCE [LARGE SCALE GENOMIC DNA]</scope>
    <source>
        <strain evidence="1 2">CBS 141311</strain>
    </source>
</reference>
<evidence type="ECO:0000313" key="2">
    <source>
        <dbReference type="Proteomes" id="UP000177622"/>
    </source>
</evidence>
<dbReference type="RefSeq" id="XP_022484313.1">
    <property type="nucleotide sequence ID" value="XM_022635876.1"/>
</dbReference>
<dbReference type="Proteomes" id="UP000177622">
    <property type="component" value="Unassembled WGS sequence"/>
</dbReference>
<dbReference type="EMBL" id="LXJU01000025">
    <property type="protein sequence ID" value="OGE48859.1"/>
    <property type="molecule type" value="Genomic_DNA"/>
</dbReference>
<dbReference type="OrthoDB" id="5151590at2759"/>
<organism evidence="1 2">
    <name type="scientific">Penicillium arizonense</name>
    <dbReference type="NCBI Taxonomy" id="1835702"/>
    <lineage>
        <taxon>Eukaryota</taxon>
        <taxon>Fungi</taxon>
        <taxon>Dikarya</taxon>
        <taxon>Ascomycota</taxon>
        <taxon>Pezizomycotina</taxon>
        <taxon>Eurotiomycetes</taxon>
        <taxon>Eurotiomycetidae</taxon>
        <taxon>Eurotiales</taxon>
        <taxon>Aspergillaceae</taxon>
        <taxon>Penicillium</taxon>
    </lineage>
</organism>
<gene>
    <name evidence="1" type="ORF">PENARI_c025G11961</name>
</gene>
<dbReference type="Pfam" id="PF13384">
    <property type="entry name" value="HTH_23"/>
    <property type="match status" value="1"/>
</dbReference>